<protein>
    <submittedName>
        <fullName evidence="4">Uncharacterized protein LOC115881836 isoform X2</fullName>
    </submittedName>
</protein>
<evidence type="ECO:0000313" key="4">
    <source>
        <dbReference type="RefSeq" id="XP_030755388.1"/>
    </source>
</evidence>
<evidence type="ECO:0000256" key="1">
    <source>
        <dbReference type="SAM" id="MobiDB-lite"/>
    </source>
</evidence>
<evidence type="ECO:0000313" key="3">
    <source>
        <dbReference type="Proteomes" id="UP000504635"/>
    </source>
</evidence>
<dbReference type="AlphaFoldDB" id="A0A6J2XV35"/>
<reference evidence="4" key="1">
    <citation type="submission" date="2025-08" db="UniProtKB">
        <authorList>
            <consortium name="RefSeq"/>
        </authorList>
    </citation>
    <scope>IDENTIFICATION</scope>
    <source>
        <tissue evidence="4">Gonads</tissue>
    </source>
</reference>
<feature type="signal peptide" evidence="2">
    <location>
        <begin position="1"/>
        <end position="20"/>
    </location>
</feature>
<dbReference type="OrthoDB" id="6735462at2759"/>
<proteinExistence type="predicted"/>
<dbReference type="Proteomes" id="UP000504635">
    <property type="component" value="Unplaced"/>
</dbReference>
<organism evidence="3 4">
    <name type="scientific">Sitophilus oryzae</name>
    <name type="common">Rice weevil</name>
    <name type="synonym">Curculio oryzae</name>
    <dbReference type="NCBI Taxonomy" id="7048"/>
    <lineage>
        <taxon>Eukaryota</taxon>
        <taxon>Metazoa</taxon>
        <taxon>Ecdysozoa</taxon>
        <taxon>Arthropoda</taxon>
        <taxon>Hexapoda</taxon>
        <taxon>Insecta</taxon>
        <taxon>Pterygota</taxon>
        <taxon>Neoptera</taxon>
        <taxon>Endopterygota</taxon>
        <taxon>Coleoptera</taxon>
        <taxon>Polyphaga</taxon>
        <taxon>Cucujiformia</taxon>
        <taxon>Curculionidae</taxon>
        <taxon>Dryophthorinae</taxon>
        <taxon>Sitophilus</taxon>
    </lineage>
</organism>
<accession>A0A6J2XV35</accession>
<feature type="region of interest" description="Disordered" evidence="1">
    <location>
        <begin position="57"/>
        <end position="88"/>
    </location>
</feature>
<sequence length="284" mass="32661">MVIFYNVIFLLIFLLETSISEDDRTLWKARRELARRTREYLRTNPMSDDLRQFIQEARRSRRKKRDRDDNRNNNEETTHRGRFGDGDQISEKEETVVDSVIKNKLKSTSESTALSKVLEDVESLINSQRKQKSANDGALCSVYGFWDSKAAGVSFHIRKSDDQDTIIMKKTEPATEEGFMQRTRWNVTILIPFEQKAQVIISGVCQKNHRIVAFLGECRVCEGSEAIVGDWMVGRPSSGCKDQKASHAFFADVIRKNNIETLREEHLNKCTTDMNLPSTDIDSD</sequence>
<evidence type="ECO:0000256" key="2">
    <source>
        <dbReference type="SAM" id="SignalP"/>
    </source>
</evidence>
<gene>
    <name evidence="4" type="primary">LOC115881836</name>
</gene>
<keyword evidence="2" id="KW-0732">Signal</keyword>
<dbReference type="GeneID" id="115881836"/>
<name>A0A6J2XV35_SITOR</name>
<keyword evidence="3" id="KW-1185">Reference proteome</keyword>
<feature type="compositionally biased region" description="Basic and acidic residues" evidence="1">
    <location>
        <begin position="66"/>
        <end position="88"/>
    </location>
</feature>
<feature type="chain" id="PRO_5026747207" evidence="2">
    <location>
        <begin position="21"/>
        <end position="284"/>
    </location>
</feature>
<dbReference type="RefSeq" id="XP_030755388.1">
    <property type="nucleotide sequence ID" value="XM_030899528.1"/>
</dbReference>